<evidence type="ECO:0000256" key="5">
    <source>
        <dbReference type="PROSITE-ProRule" id="PRU00278"/>
    </source>
</evidence>
<dbReference type="InterPro" id="IPR046357">
    <property type="entry name" value="PPIase_dom_sf"/>
</dbReference>
<name>A0A1C7Z1X1_PSESX</name>
<comment type="catalytic activity">
    <reaction evidence="1">
        <text>[protein]-peptidylproline (omega=180) = [protein]-peptidylproline (omega=0)</text>
        <dbReference type="Rhea" id="RHEA:16237"/>
        <dbReference type="Rhea" id="RHEA-COMP:10747"/>
        <dbReference type="Rhea" id="RHEA-COMP:10748"/>
        <dbReference type="ChEBI" id="CHEBI:83833"/>
        <dbReference type="ChEBI" id="CHEBI:83834"/>
        <dbReference type="EC" id="5.2.1.8"/>
    </reaction>
</comment>
<dbReference type="GO" id="GO:0003755">
    <property type="term" value="F:peptidyl-prolyl cis-trans isomerase activity"/>
    <property type="evidence" value="ECO:0007669"/>
    <property type="project" value="UniProtKB-KW"/>
</dbReference>
<evidence type="ECO:0000256" key="1">
    <source>
        <dbReference type="ARBA" id="ARBA00000971"/>
    </source>
</evidence>
<dbReference type="Proteomes" id="UP000093104">
    <property type="component" value="Unassembled WGS sequence"/>
</dbReference>
<dbReference type="RefSeq" id="WP_065835920.1">
    <property type="nucleotide sequence ID" value="NZ_LGSI01000068.1"/>
</dbReference>
<dbReference type="InterPro" id="IPR023058">
    <property type="entry name" value="PPIase_PpiC_CS"/>
</dbReference>
<dbReference type="NCBIfam" id="TIGR02933">
    <property type="entry name" value="nifM_nitrog"/>
    <property type="match status" value="1"/>
</dbReference>
<keyword evidence="4 5" id="KW-0697">Rotamase</keyword>
<dbReference type="PATRIC" id="fig|317.243.peg.469"/>
<proteinExistence type="inferred from homology"/>
<accession>A0A1C7Z1X1</accession>
<reference evidence="7 8" key="1">
    <citation type="submission" date="2015-07" db="EMBL/GenBank/DDBJ databases">
        <title>Draft genome sequence of a diazotrophic, plant growth-promoting rhizobacterium of the Pseudomonas syringae complex.</title>
        <authorList>
            <person name="Patten C.L."/>
            <person name="Jeong H."/>
        </authorList>
    </citation>
    <scope>NUCLEOTIDE SEQUENCE [LARGE SCALE GENOMIC DNA]</scope>
    <source>
        <strain evidence="7 8">GR12-2</strain>
    </source>
</reference>
<dbReference type="PROSITE" id="PS01096">
    <property type="entry name" value="PPIC_PPIASE_1"/>
    <property type="match status" value="1"/>
</dbReference>
<dbReference type="AlphaFoldDB" id="A0A1C7Z1X1"/>
<dbReference type="InterPro" id="IPR014282">
    <property type="entry name" value="Nitrogen_fix_NifM"/>
</dbReference>
<dbReference type="InterPro" id="IPR027304">
    <property type="entry name" value="Trigger_fact/SurA_dom_sf"/>
</dbReference>
<organism evidence="7 8">
    <name type="scientific">Pseudomonas syringae</name>
    <dbReference type="NCBI Taxonomy" id="317"/>
    <lineage>
        <taxon>Bacteria</taxon>
        <taxon>Pseudomonadati</taxon>
        <taxon>Pseudomonadota</taxon>
        <taxon>Gammaproteobacteria</taxon>
        <taxon>Pseudomonadales</taxon>
        <taxon>Pseudomonadaceae</taxon>
        <taxon>Pseudomonas</taxon>
    </lineage>
</organism>
<dbReference type="Pfam" id="PF00639">
    <property type="entry name" value="Rotamase"/>
    <property type="match status" value="1"/>
</dbReference>
<dbReference type="SUPFAM" id="SSF109998">
    <property type="entry name" value="Triger factor/SurA peptide-binding domain-like"/>
    <property type="match status" value="1"/>
</dbReference>
<dbReference type="EC" id="5.2.1.8" evidence="3"/>
<dbReference type="PANTHER" id="PTHR47245:SF2">
    <property type="entry name" value="PEPTIDYL-PROLYL CIS-TRANS ISOMERASE HP_0175-RELATED"/>
    <property type="match status" value="1"/>
</dbReference>
<dbReference type="SUPFAM" id="SSF54534">
    <property type="entry name" value="FKBP-like"/>
    <property type="match status" value="1"/>
</dbReference>
<evidence type="ECO:0000313" key="7">
    <source>
        <dbReference type="EMBL" id="OCR22508.1"/>
    </source>
</evidence>
<comment type="similarity">
    <text evidence="2">Belongs to the PpiC/parvulin rotamase family.</text>
</comment>
<dbReference type="OrthoDB" id="9769613at2"/>
<keyword evidence="5 7" id="KW-0413">Isomerase</keyword>
<dbReference type="InterPro" id="IPR050245">
    <property type="entry name" value="PrsA_foldase"/>
</dbReference>
<dbReference type="InterPro" id="IPR000297">
    <property type="entry name" value="PPIase_PpiC"/>
</dbReference>
<sequence>MSSHHRQLSSGQSRYQLLKVAHEHFGCPPAALSNEQLLEAERIVSRQIQIEEAVLHSAEALGVMIPPGQIDDAWARIASRYDDPEALRLELFDSALDEARIRPLLARELKVETVLDRVCKDLTEIGDVEVSLYYFNHLEQFMRPASRQARHILITINPEFAENTREAALARVESIARRLYGKPGRFAEQALKHSECPTSLQGGQLGNVRPGVLYPELEASLFALEVGRISAPVESPLGFHLLFCESIQPSMCAPLDAVLPHLREKLRDRQRKAHQRQWLEQLLQHHPSMESRSHG</sequence>
<dbReference type="Gene3D" id="3.10.50.40">
    <property type="match status" value="1"/>
</dbReference>
<dbReference type="PANTHER" id="PTHR47245">
    <property type="entry name" value="PEPTIDYLPROLYL ISOMERASE"/>
    <property type="match status" value="1"/>
</dbReference>
<gene>
    <name evidence="7" type="ORF">AFK24_25820</name>
</gene>
<protein>
    <recommendedName>
        <fullName evidence="3">peptidylprolyl isomerase</fullName>
        <ecNumber evidence="3">5.2.1.8</ecNumber>
    </recommendedName>
</protein>
<feature type="domain" description="PpiC" evidence="6">
    <location>
        <begin position="144"/>
        <end position="246"/>
    </location>
</feature>
<dbReference type="EMBL" id="LGSI01000068">
    <property type="protein sequence ID" value="OCR22508.1"/>
    <property type="molecule type" value="Genomic_DNA"/>
</dbReference>
<evidence type="ECO:0000313" key="8">
    <source>
        <dbReference type="Proteomes" id="UP000093104"/>
    </source>
</evidence>
<dbReference type="PROSITE" id="PS50198">
    <property type="entry name" value="PPIC_PPIASE_2"/>
    <property type="match status" value="1"/>
</dbReference>
<evidence type="ECO:0000256" key="3">
    <source>
        <dbReference type="ARBA" id="ARBA00013194"/>
    </source>
</evidence>
<evidence type="ECO:0000256" key="2">
    <source>
        <dbReference type="ARBA" id="ARBA00007656"/>
    </source>
</evidence>
<evidence type="ECO:0000256" key="4">
    <source>
        <dbReference type="ARBA" id="ARBA00023110"/>
    </source>
</evidence>
<comment type="caution">
    <text evidence="7">The sequence shown here is derived from an EMBL/GenBank/DDBJ whole genome shotgun (WGS) entry which is preliminary data.</text>
</comment>
<evidence type="ECO:0000259" key="6">
    <source>
        <dbReference type="PROSITE" id="PS50198"/>
    </source>
</evidence>